<feature type="non-terminal residue" evidence="1">
    <location>
        <position position="86"/>
    </location>
</feature>
<dbReference type="EMBL" id="CACRXK020027440">
    <property type="protein sequence ID" value="CAB4040903.1"/>
    <property type="molecule type" value="Genomic_DNA"/>
</dbReference>
<protein>
    <submittedName>
        <fullName evidence="1">Uncharacterized protein</fullName>
    </submittedName>
</protein>
<proteinExistence type="predicted"/>
<evidence type="ECO:0000313" key="2">
    <source>
        <dbReference type="Proteomes" id="UP001152795"/>
    </source>
</evidence>
<organism evidence="1 2">
    <name type="scientific">Paramuricea clavata</name>
    <name type="common">Red gorgonian</name>
    <name type="synonym">Violescent sea-whip</name>
    <dbReference type="NCBI Taxonomy" id="317549"/>
    <lineage>
        <taxon>Eukaryota</taxon>
        <taxon>Metazoa</taxon>
        <taxon>Cnidaria</taxon>
        <taxon>Anthozoa</taxon>
        <taxon>Octocorallia</taxon>
        <taxon>Malacalcyonacea</taxon>
        <taxon>Plexauridae</taxon>
        <taxon>Paramuricea</taxon>
    </lineage>
</organism>
<reference evidence="1" key="1">
    <citation type="submission" date="2020-04" db="EMBL/GenBank/DDBJ databases">
        <authorList>
            <person name="Alioto T."/>
            <person name="Alioto T."/>
            <person name="Gomez Garrido J."/>
        </authorList>
    </citation>
    <scope>NUCLEOTIDE SEQUENCE</scope>
    <source>
        <strain evidence="1">A484AB</strain>
    </source>
</reference>
<name>A0A6S7LQR0_PARCT</name>
<comment type="caution">
    <text evidence="1">The sequence shown here is derived from an EMBL/GenBank/DDBJ whole genome shotgun (WGS) entry which is preliminary data.</text>
</comment>
<dbReference type="Proteomes" id="UP001152795">
    <property type="component" value="Unassembled WGS sequence"/>
</dbReference>
<dbReference type="AlphaFoldDB" id="A0A6S7LQR0"/>
<gene>
    <name evidence="1" type="ORF">PACLA_8A027321</name>
</gene>
<sequence length="86" mass="8881">MAATPSASPNITPPDLSEKAMQRIVSAVSQAVIASFGASQPTLPAPPSMEPEQREVPLVVGSDNIRNLADATTMHGPVASALHHIT</sequence>
<keyword evidence="2" id="KW-1185">Reference proteome</keyword>
<evidence type="ECO:0000313" key="1">
    <source>
        <dbReference type="EMBL" id="CAB4040903.1"/>
    </source>
</evidence>
<accession>A0A6S7LQR0</accession>